<name>A0ABQ5URE1_9HYPH</name>
<dbReference type="InterPro" id="IPR012644">
    <property type="entry name" value="CHP02300_FYDLN_acid"/>
</dbReference>
<protein>
    <recommendedName>
        <fullName evidence="4">TIGR02300 family protein</fullName>
    </recommendedName>
</protein>
<reference evidence="2" key="2">
    <citation type="submission" date="2023-01" db="EMBL/GenBank/DDBJ databases">
        <title>Draft genome sequence of Maritalea porphyrae strain NBRC 107169.</title>
        <authorList>
            <person name="Sun Q."/>
            <person name="Mori K."/>
        </authorList>
    </citation>
    <scope>NUCLEOTIDE SEQUENCE</scope>
    <source>
        <strain evidence="2">NBRC 107169</strain>
    </source>
</reference>
<evidence type="ECO:0000313" key="3">
    <source>
        <dbReference type="Proteomes" id="UP001161405"/>
    </source>
</evidence>
<accession>A0ABQ5URE1</accession>
<sequence length="133" mass="14512">MAKADRGTKRQCQSCATKFYDLNRDPILCPSCGAEFKLVVADAPEIKEEKVVAEVATDEVETDAAAVVAGAEVISLDDAEDDEEDDVIDNLPDVDLDDDDEPISSEDDNTFLETDDDDDEIGLDIPVEKDEDL</sequence>
<dbReference type="Proteomes" id="UP001161405">
    <property type="component" value="Unassembled WGS sequence"/>
</dbReference>
<feature type="region of interest" description="Disordered" evidence="1">
    <location>
        <begin position="73"/>
        <end position="133"/>
    </location>
</feature>
<organism evidence="2 3">
    <name type="scientific">Maritalea porphyrae</name>
    <dbReference type="NCBI Taxonomy" id="880732"/>
    <lineage>
        <taxon>Bacteria</taxon>
        <taxon>Pseudomonadati</taxon>
        <taxon>Pseudomonadota</taxon>
        <taxon>Alphaproteobacteria</taxon>
        <taxon>Hyphomicrobiales</taxon>
        <taxon>Devosiaceae</taxon>
        <taxon>Maritalea</taxon>
    </lineage>
</organism>
<proteinExistence type="predicted"/>
<gene>
    <name evidence="2" type="ORF">GCM10007879_14170</name>
</gene>
<reference evidence="2" key="1">
    <citation type="journal article" date="2014" name="Int. J. Syst. Evol. Microbiol.">
        <title>Complete genome of a new Firmicutes species belonging to the dominant human colonic microbiota ('Ruminococcus bicirculans') reveals two chromosomes and a selective capacity to utilize plant glucans.</title>
        <authorList>
            <consortium name="NISC Comparative Sequencing Program"/>
            <person name="Wegmann U."/>
            <person name="Louis P."/>
            <person name="Goesmann A."/>
            <person name="Henrissat B."/>
            <person name="Duncan S.H."/>
            <person name="Flint H.J."/>
        </authorList>
    </citation>
    <scope>NUCLEOTIDE SEQUENCE</scope>
    <source>
        <strain evidence="2">NBRC 107169</strain>
    </source>
</reference>
<evidence type="ECO:0000313" key="2">
    <source>
        <dbReference type="EMBL" id="GLQ17168.1"/>
    </source>
</evidence>
<dbReference type="NCBIfam" id="TIGR02300">
    <property type="entry name" value="FYDLN_acid"/>
    <property type="match status" value="1"/>
</dbReference>
<dbReference type="RefSeq" id="WP_284363119.1">
    <property type="nucleotide sequence ID" value="NZ_BSNI01000002.1"/>
</dbReference>
<evidence type="ECO:0000256" key="1">
    <source>
        <dbReference type="SAM" id="MobiDB-lite"/>
    </source>
</evidence>
<feature type="compositionally biased region" description="Acidic residues" evidence="1">
    <location>
        <begin position="75"/>
        <end position="122"/>
    </location>
</feature>
<dbReference type="Pfam" id="PF09538">
    <property type="entry name" value="FYDLN_acid"/>
    <property type="match status" value="1"/>
</dbReference>
<keyword evidence="3" id="KW-1185">Reference proteome</keyword>
<dbReference type="EMBL" id="BSNI01000002">
    <property type="protein sequence ID" value="GLQ17168.1"/>
    <property type="molecule type" value="Genomic_DNA"/>
</dbReference>
<evidence type="ECO:0008006" key="4">
    <source>
        <dbReference type="Google" id="ProtNLM"/>
    </source>
</evidence>
<comment type="caution">
    <text evidence="2">The sequence shown here is derived from an EMBL/GenBank/DDBJ whole genome shotgun (WGS) entry which is preliminary data.</text>
</comment>